<feature type="signal peptide" evidence="1">
    <location>
        <begin position="1"/>
        <end position="20"/>
    </location>
</feature>
<reference evidence="2 3" key="1">
    <citation type="journal article" date="2023" name="Sci. Data">
        <title>Genome assembly of the Korean intertidal mud-creeper Batillaria attramentaria.</title>
        <authorList>
            <person name="Patra A.K."/>
            <person name="Ho P.T."/>
            <person name="Jun S."/>
            <person name="Lee S.J."/>
            <person name="Kim Y."/>
            <person name="Won Y.J."/>
        </authorList>
    </citation>
    <scope>NUCLEOTIDE SEQUENCE [LARGE SCALE GENOMIC DNA]</scope>
    <source>
        <strain evidence="2">Wonlab-2016</strain>
    </source>
</reference>
<keyword evidence="1" id="KW-0732">Signal</keyword>
<evidence type="ECO:0000313" key="3">
    <source>
        <dbReference type="Proteomes" id="UP001519460"/>
    </source>
</evidence>
<keyword evidence="3" id="KW-1185">Reference proteome</keyword>
<proteinExistence type="predicted"/>
<evidence type="ECO:0000256" key="1">
    <source>
        <dbReference type="SAM" id="SignalP"/>
    </source>
</evidence>
<dbReference type="Proteomes" id="UP001519460">
    <property type="component" value="Unassembled WGS sequence"/>
</dbReference>
<dbReference type="AlphaFoldDB" id="A0ABD0JS39"/>
<gene>
    <name evidence="2" type="ORF">BaRGS_00031258</name>
</gene>
<sequence length="82" mass="8891">MVGNVFPVLLVAGGLTAAYGFLDGGWSPCSICGDPIDVTLTAKNHFVEPYFEFSVTIQQTSQRELVSLMQEAADIDGRFKYG</sequence>
<protein>
    <submittedName>
        <fullName evidence="2">Uncharacterized protein</fullName>
    </submittedName>
</protein>
<dbReference type="EMBL" id="JACVVK020000348">
    <property type="protein sequence ID" value="KAK7477494.1"/>
    <property type="molecule type" value="Genomic_DNA"/>
</dbReference>
<feature type="chain" id="PRO_5044753851" evidence="1">
    <location>
        <begin position="21"/>
        <end position="82"/>
    </location>
</feature>
<comment type="caution">
    <text evidence="2">The sequence shown here is derived from an EMBL/GenBank/DDBJ whole genome shotgun (WGS) entry which is preliminary data.</text>
</comment>
<organism evidence="2 3">
    <name type="scientific">Batillaria attramentaria</name>
    <dbReference type="NCBI Taxonomy" id="370345"/>
    <lineage>
        <taxon>Eukaryota</taxon>
        <taxon>Metazoa</taxon>
        <taxon>Spiralia</taxon>
        <taxon>Lophotrochozoa</taxon>
        <taxon>Mollusca</taxon>
        <taxon>Gastropoda</taxon>
        <taxon>Caenogastropoda</taxon>
        <taxon>Sorbeoconcha</taxon>
        <taxon>Cerithioidea</taxon>
        <taxon>Batillariidae</taxon>
        <taxon>Batillaria</taxon>
    </lineage>
</organism>
<evidence type="ECO:0000313" key="2">
    <source>
        <dbReference type="EMBL" id="KAK7477494.1"/>
    </source>
</evidence>
<accession>A0ABD0JS39</accession>
<name>A0ABD0JS39_9CAEN</name>